<dbReference type="PANTHER" id="PTHR11629:SF63">
    <property type="entry name" value="V-TYPE PROTON ATPASE SUBUNIT A"/>
    <property type="match status" value="1"/>
</dbReference>
<evidence type="ECO:0000256" key="10">
    <source>
        <dbReference type="SAM" id="Coils"/>
    </source>
</evidence>
<keyword evidence="5 9" id="KW-0375">Hydrogen ion transport</keyword>
<evidence type="ECO:0000256" key="2">
    <source>
        <dbReference type="ARBA" id="ARBA00009904"/>
    </source>
</evidence>
<evidence type="ECO:0000256" key="1">
    <source>
        <dbReference type="ARBA" id="ARBA00004141"/>
    </source>
</evidence>
<dbReference type="GeneID" id="19018319"/>
<feature type="transmembrane region" description="Helical" evidence="9">
    <location>
        <begin position="653"/>
        <end position="676"/>
    </location>
</feature>
<evidence type="ECO:0000256" key="4">
    <source>
        <dbReference type="ARBA" id="ARBA00022692"/>
    </source>
</evidence>
<dbReference type="STRING" id="41875.K8EPV1"/>
<evidence type="ECO:0000313" key="13">
    <source>
        <dbReference type="Proteomes" id="UP000198341"/>
    </source>
</evidence>
<name>K8EPV1_9CHLO</name>
<dbReference type="GO" id="GO:0000220">
    <property type="term" value="C:vacuolar proton-transporting V-type ATPase, V0 domain"/>
    <property type="evidence" value="ECO:0007669"/>
    <property type="project" value="InterPro"/>
</dbReference>
<evidence type="ECO:0000256" key="6">
    <source>
        <dbReference type="ARBA" id="ARBA00022989"/>
    </source>
</evidence>
<reference evidence="12 13" key="1">
    <citation type="submission" date="2011-10" db="EMBL/GenBank/DDBJ databases">
        <authorList>
            <person name="Genoscope - CEA"/>
        </authorList>
    </citation>
    <scope>NUCLEOTIDE SEQUENCE [LARGE SCALE GENOMIC DNA]</scope>
    <source>
        <strain evidence="12 13">RCC 1105</strain>
    </source>
</reference>
<dbReference type="AlphaFoldDB" id="K8EPV1"/>
<dbReference type="InterPro" id="IPR002490">
    <property type="entry name" value="V-ATPase_116kDa_su"/>
</dbReference>
<proteinExistence type="inferred from homology"/>
<keyword evidence="13" id="KW-1185">Reference proteome</keyword>
<comment type="subcellular location">
    <subcellularLocation>
        <location evidence="1">Membrane</location>
        <topology evidence="1">Multi-pass membrane protein</topology>
    </subcellularLocation>
</comment>
<evidence type="ECO:0000256" key="7">
    <source>
        <dbReference type="ARBA" id="ARBA00023065"/>
    </source>
</evidence>
<evidence type="ECO:0000256" key="5">
    <source>
        <dbReference type="ARBA" id="ARBA00022781"/>
    </source>
</evidence>
<dbReference type="GO" id="GO:0051117">
    <property type="term" value="F:ATPase binding"/>
    <property type="evidence" value="ECO:0007669"/>
    <property type="project" value="TreeGrafter"/>
</dbReference>
<keyword evidence="3 9" id="KW-0813">Transport</keyword>
<evidence type="ECO:0000256" key="11">
    <source>
        <dbReference type="SAM" id="MobiDB-lite"/>
    </source>
</evidence>
<feature type="region of interest" description="Disordered" evidence="11">
    <location>
        <begin position="779"/>
        <end position="798"/>
    </location>
</feature>
<feature type="transmembrane region" description="Helical" evidence="9">
    <location>
        <begin position="722"/>
        <end position="740"/>
    </location>
</feature>
<keyword evidence="7 9" id="KW-0406">Ion transport</keyword>
<keyword evidence="8 9" id="KW-0472">Membrane</keyword>
<keyword evidence="10" id="KW-0175">Coiled coil</keyword>
<sequence length="928" mass="103753">MAIEMDLFRSEEMELVQLIIPAEAAHDTVQTLGSVGLVAFRDLNKDKSAFQKTYANQVKRCDEMLRKLRFFTEHMNKAGITIRKEIGDGSGGGYGGRFNSNEEETDGYGRENNNNNRVISIDELEHTLDVLSEEVSQLSANTEKLRRSHGELVELQLVLEKAGGFFEEARSDANRHQDEEDSLRMMRRENARQDEESLLSSSFRSEIDDEGLGNGGSPSRMTRRTGSFIDQNHPDHDVERNDASMGGVAASARLGFITGTINTEKVHAFERVLFRATRGNVFLKLANIDGHVEEPTTGEKTFKTVYVVFFAGERARNKIVKICEGFNANRYPFPEDFTRQRQMNAECSGRLVELRSTLEASIRHRDRTLSKVAKDLWFWFTLVRREKATYHAMNMFSIDVTRKCLVAEGWCPTSAKSRVSEAVVIANRNSSASVGTIFASISHKGQTPPTYYRTTKWTNVFQQIVEAYGVARYREVNPTVMTIVTFPFLFAVMFGDFGHGIIMLAFAIYMVLKERQISEKPMGEIFSMVFHARYCILVMAAFSVYTGVLYNECFSVPMKIFGASKYVCDPIDPTKDTTCDSQYTTGLVSRDDSAYPFGVDPVWHGTRSELPFLNSLKMKMSILLGVTQMMVGIFMSLLNQLKDGDWLSVYCEFIPQVVFLGGLFGYLSFLIVLKWITPGCTADLYHVMIYMFLAPGNVDCMGEGPGGSAGCPENKMFPGQGGLQLLILFGCFVAVPVMLFPKPIILKRRHEQKNRGGTYVRLDENDGDGMQQLNSSEELRSLGGNSSNNNNSSGDDHGHGDGEFDFGDVLVHQMIHTIEFVLGAISNTASYLRLWALSLAHAQLSAVFWDRCLMAAVESGSIVAIVIGFGVWLGATLGVLLGMESLSAFLHALRLHWVEYQNKFYKGDGIKFTPLEFTSLTGMPEEAS</sequence>
<dbReference type="Pfam" id="PF01496">
    <property type="entry name" value="V_ATPase_I"/>
    <property type="match status" value="1"/>
</dbReference>
<feature type="compositionally biased region" description="Low complexity" evidence="11">
    <location>
        <begin position="781"/>
        <end position="793"/>
    </location>
</feature>
<keyword evidence="6 9" id="KW-1133">Transmembrane helix</keyword>
<evidence type="ECO:0000313" key="12">
    <source>
        <dbReference type="EMBL" id="CCO14425.1"/>
    </source>
</evidence>
<gene>
    <name evidence="12" type="ORF">Bathy01g05840</name>
</gene>
<evidence type="ECO:0000256" key="9">
    <source>
        <dbReference type="RuleBase" id="RU361189"/>
    </source>
</evidence>
<dbReference type="Proteomes" id="UP000198341">
    <property type="component" value="Chromosome 1"/>
</dbReference>
<comment type="similarity">
    <text evidence="2 9">Belongs to the V-ATPase 116 kDa subunit family.</text>
</comment>
<feature type="transmembrane region" description="Helical" evidence="9">
    <location>
        <begin position="532"/>
        <end position="550"/>
    </location>
</feature>
<keyword evidence="4 9" id="KW-0812">Transmembrane</keyword>
<dbReference type="PANTHER" id="PTHR11629">
    <property type="entry name" value="VACUOLAR PROTON ATPASES"/>
    <property type="match status" value="1"/>
</dbReference>
<dbReference type="EMBL" id="FO082278">
    <property type="protein sequence ID" value="CCO14425.1"/>
    <property type="molecule type" value="Genomic_DNA"/>
</dbReference>
<feature type="coiled-coil region" evidence="10">
    <location>
        <begin position="121"/>
        <end position="148"/>
    </location>
</feature>
<protein>
    <recommendedName>
        <fullName evidence="9">V-type proton ATPase subunit a</fullName>
    </recommendedName>
</protein>
<dbReference type="eggNOG" id="KOG2189">
    <property type="taxonomic scope" value="Eukaryota"/>
</dbReference>
<accession>K8EPV1</accession>
<dbReference type="OrthoDB" id="10264220at2759"/>
<dbReference type="GO" id="GO:0046961">
    <property type="term" value="F:proton-transporting ATPase activity, rotational mechanism"/>
    <property type="evidence" value="ECO:0007669"/>
    <property type="project" value="InterPro"/>
</dbReference>
<dbReference type="GO" id="GO:0007035">
    <property type="term" value="P:vacuolar acidification"/>
    <property type="evidence" value="ECO:0007669"/>
    <property type="project" value="TreeGrafter"/>
</dbReference>
<dbReference type="KEGG" id="bpg:Bathy01g05840"/>
<feature type="region of interest" description="Disordered" evidence="11">
    <location>
        <begin position="190"/>
        <end position="221"/>
    </location>
</feature>
<evidence type="ECO:0000256" key="8">
    <source>
        <dbReference type="ARBA" id="ARBA00023136"/>
    </source>
</evidence>
<feature type="transmembrane region" description="Helical" evidence="9">
    <location>
        <begin position="488"/>
        <end position="512"/>
    </location>
</feature>
<feature type="region of interest" description="Disordered" evidence="11">
    <location>
        <begin position="93"/>
        <end position="114"/>
    </location>
</feature>
<dbReference type="InterPro" id="IPR026028">
    <property type="entry name" value="V-type_ATPase_116kDa_su_euka"/>
</dbReference>
<feature type="transmembrane region" description="Helical" evidence="9">
    <location>
        <begin position="620"/>
        <end position="641"/>
    </location>
</feature>
<organism evidence="12 13">
    <name type="scientific">Bathycoccus prasinos</name>
    <dbReference type="NCBI Taxonomy" id="41875"/>
    <lineage>
        <taxon>Eukaryota</taxon>
        <taxon>Viridiplantae</taxon>
        <taxon>Chlorophyta</taxon>
        <taxon>Mamiellophyceae</taxon>
        <taxon>Mamiellales</taxon>
        <taxon>Bathycoccaceae</taxon>
        <taxon>Bathycoccus</taxon>
    </lineage>
</organism>
<comment type="function">
    <text evidence="9">Essential component of the vacuolar proton pump (V-ATPase), a multimeric enzyme that catalyzes the translocation of protons across the membranes. Required for assembly and activity of the V-ATPase.</text>
</comment>
<dbReference type="RefSeq" id="XP_007515546.1">
    <property type="nucleotide sequence ID" value="XM_007515484.1"/>
</dbReference>
<dbReference type="PIRSF" id="PIRSF001293">
    <property type="entry name" value="ATP6V0A1"/>
    <property type="match status" value="1"/>
</dbReference>
<feature type="transmembrane region" description="Helical" evidence="9">
    <location>
        <begin position="861"/>
        <end position="881"/>
    </location>
</feature>
<evidence type="ECO:0000256" key="3">
    <source>
        <dbReference type="ARBA" id="ARBA00022448"/>
    </source>
</evidence>